<dbReference type="GO" id="GO:0006435">
    <property type="term" value="P:threonyl-tRNA aminoacylation"/>
    <property type="evidence" value="ECO:0007669"/>
    <property type="project" value="UniProtKB-UniRule"/>
</dbReference>
<keyword evidence="4" id="KW-0436">Ligase</keyword>
<evidence type="ECO:0000256" key="6">
    <source>
        <dbReference type="ARBA" id="ARBA00022741"/>
    </source>
</evidence>
<dbReference type="Proteomes" id="UP000034883">
    <property type="component" value="Chromosome"/>
</dbReference>
<dbReference type="InterPro" id="IPR002314">
    <property type="entry name" value="aa-tRNA-synt_IIb"/>
</dbReference>
<dbReference type="InterPro" id="IPR045864">
    <property type="entry name" value="aa-tRNA-synth_II/BPL/LPL"/>
</dbReference>
<evidence type="ECO:0000256" key="1">
    <source>
        <dbReference type="ARBA" id="ARBA00008226"/>
    </source>
</evidence>
<dbReference type="GO" id="GO:0004829">
    <property type="term" value="F:threonine-tRNA ligase activity"/>
    <property type="evidence" value="ECO:0007669"/>
    <property type="project" value="UniProtKB-UniRule"/>
</dbReference>
<comment type="similarity">
    <text evidence="1">Belongs to the class-II aminoacyl-tRNA synthetase family.</text>
</comment>
<accession>A0A0F6W306</accession>
<dbReference type="GO" id="GO:0046872">
    <property type="term" value="F:metal ion binding"/>
    <property type="evidence" value="ECO:0007669"/>
    <property type="project" value="UniProtKB-KW"/>
</dbReference>
<dbReference type="InterPro" id="IPR002320">
    <property type="entry name" value="Thr-tRNA-ligase_IIa"/>
</dbReference>
<keyword evidence="3" id="KW-0963">Cytoplasm</keyword>
<evidence type="ECO:0000259" key="13">
    <source>
        <dbReference type="PROSITE" id="PS50862"/>
    </source>
</evidence>
<keyword evidence="7" id="KW-0862">Zinc</keyword>
<dbReference type="CDD" id="cd00771">
    <property type="entry name" value="ThrRS_core"/>
    <property type="match status" value="1"/>
</dbReference>
<keyword evidence="10 14" id="KW-0030">Aminoacyl-tRNA synthetase</keyword>
<dbReference type="KEGG" id="samy:DB32_003170"/>
<comment type="catalytic activity">
    <reaction evidence="11">
        <text>tRNA(Thr) + L-threonine + ATP = L-threonyl-tRNA(Thr) + AMP + diphosphate + H(+)</text>
        <dbReference type="Rhea" id="RHEA:24624"/>
        <dbReference type="Rhea" id="RHEA-COMP:9670"/>
        <dbReference type="Rhea" id="RHEA-COMP:9704"/>
        <dbReference type="ChEBI" id="CHEBI:15378"/>
        <dbReference type="ChEBI" id="CHEBI:30616"/>
        <dbReference type="ChEBI" id="CHEBI:33019"/>
        <dbReference type="ChEBI" id="CHEBI:57926"/>
        <dbReference type="ChEBI" id="CHEBI:78442"/>
        <dbReference type="ChEBI" id="CHEBI:78534"/>
        <dbReference type="ChEBI" id="CHEBI:456215"/>
        <dbReference type="EC" id="6.1.1.3"/>
    </reaction>
</comment>
<evidence type="ECO:0000256" key="10">
    <source>
        <dbReference type="ARBA" id="ARBA00023146"/>
    </source>
</evidence>
<keyword evidence="5" id="KW-0479">Metal-binding</keyword>
<evidence type="ECO:0000256" key="5">
    <source>
        <dbReference type="ARBA" id="ARBA00022723"/>
    </source>
</evidence>
<dbReference type="InterPro" id="IPR004154">
    <property type="entry name" value="Anticodon-bd"/>
</dbReference>
<proteinExistence type="inferred from homology"/>
<dbReference type="GO" id="GO:0005524">
    <property type="term" value="F:ATP binding"/>
    <property type="evidence" value="ECO:0007669"/>
    <property type="project" value="UniProtKB-KW"/>
</dbReference>
<dbReference type="EMBL" id="CP011125">
    <property type="protein sequence ID" value="AKF06021.1"/>
    <property type="molecule type" value="Genomic_DNA"/>
</dbReference>
<gene>
    <name evidence="14" type="ORF">DB32_003170</name>
</gene>
<evidence type="ECO:0000313" key="14">
    <source>
        <dbReference type="EMBL" id="AKF06021.1"/>
    </source>
</evidence>
<reference evidence="14 15" key="1">
    <citation type="submission" date="2015-03" db="EMBL/GenBank/DDBJ databases">
        <title>Genome assembly of Sandaracinus amylolyticus DSM 53668.</title>
        <authorList>
            <person name="Sharma G."/>
            <person name="Subramanian S."/>
        </authorList>
    </citation>
    <scope>NUCLEOTIDE SEQUENCE [LARGE SCALE GENOMIC DNA]</scope>
    <source>
        <strain evidence="14 15">DSM 53668</strain>
    </source>
</reference>
<keyword evidence="9" id="KW-0648">Protein biosynthesis</keyword>
<dbReference type="SUPFAM" id="SSF55681">
    <property type="entry name" value="Class II aaRS and biotin synthetases"/>
    <property type="match status" value="1"/>
</dbReference>
<keyword evidence="6" id="KW-0547">Nucleotide-binding</keyword>
<evidence type="ECO:0000256" key="11">
    <source>
        <dbReference type="ARBA" id="ARBA00049515"/>
    </source>
</evidence>
<organism evidence="14 15">
    <name type="scientific">Sandaracinus amylolyticus</name>
    <dbReference type="NCBI Taxonomy" id="927083"/>
    <lineage>
        <taxon>Bacteria</taxon>
        <taxon>Pseudomonadati</taxon>
        <taxon>Myxococcota</taxon>
        <taxon>Polyangia</taxon>
        <taxon>Polyangiales</taxon>
        <taxon>Sandaracinaceae</taxon>
        <taxon>Sandaracinus</taxon>
    </lineage>
</organism>
<dbReference type="STRING" id="927083.DB32_003170"/>
<evidence type="ECO:0000256" key="3">
    <source>
        <dbReference type="ARBA" id="ARBA00022490"/>
    </source>
</evidence>
<evidence type="ECO:0000256" key="7">
    <source>
        <dbReference type="ARBA" id="ARBA00022833"/>
    </source>
</evidence>
<dbReference type="InterPro" id="IPR036621">
    <property type="entry name" value="Anticodon-bd_dom_sf"/>
</dbReference>
<sequence>MVFWHPRGLAMYRALEDAQRAQVRREGYEEVRSPQVMRRPMWEASGHWKHFAEGMMRIQDDELEAALKPVSCPGHVQIVKRMAPSYRDLPVRLAELGVVHRDEASGALHGLMRLRQFSQDDGHVFCEEAQAEDEVVRFLEGLRPFYAQFGFHELDVALSLRPEDRAGDDVVWDRAEALLARALDRRGEKHRVQEGAGAFYGPKIEIALRDRAGRLWQCGTIQMDLVMPVRFDLRYVDARGEKQPVVMLHRALYGSLERFLGILLEQHGASLPAWLAPEQVVVVPVSGAQHENARALARELERDGARVSIDAREESLARRIAEAHERGVPYVAIVGAREAERGEVALRSRLLPESKGQRVMAIDAARAYLREALVRPERAS</sequence>
<dbReference type="PANTHER" id="PTHR11451:SF44">
    <property type="entry name" value="THREONINE--TRNA LIGASE, CHLOROPLASTIC_MITOCHONDRIAL 2"/>
    <property type="match status" value="1"/>
</dbReference>
<keyword evidence="15" id="KW-1185">Reference proteome</keyword>
<evidence type="ECO:0000256" key="9">
    <source>
        <dbReference type="ARBA" id="ARBA00022917"/>
    </source>
</evidence>
<evidence type="ECO:0000256" key="4">
    <source>
        <dbReference type="ARBA" id="ARBA00022598"/>
    </source>
</evidence>
<evidence type="ECO:0000313" key="15">
    <source>
        <dbReference type="Proteomes" id="UP000034883"/>
    </source>
</evidence>
<dbReference type="Pfam" id="PF03129">
    <property type="entry name" value="HGTP_anticodon"/>
    <property type="match status" value="1"/>
</dbReference>
<evidence type="ECO:0000256" key="2">
    <source>
        <dbReference type="ARBA" id="ARBA00013163"/>
    </source>
</evidence>
<dbReference type="Gene3D" id="3.30.930.10">
    <property type="entry name" value="Bira Bifunctional Protein, Domain 2"/>
    <property type="match status" value="1"/>
</dbReference>
<dbReference type="SUPFAM" id="SSF52954">
    <property type="entry name" value="Class II aaRS ABD-related"/>
    <property type="match status" value="1"/>
</dbReference>
<dbReference type="NCBIfam" id="TIGR00418">
    <property type="entry name" value="thrS"/>
    <property type="match status" value="1"/>
</dbReference>
<dbReference type="AlphaFoldDB" id="A0A0F6W306"/>
<evidence type="ECO:0000256" key="8">
    <source>
        <dbReference type="ARBA" id="ARBA00022840"/>
    </source>
</evidence>
<name>A0A0F6W306_9BACT</name>
<dbReference type="EC" id="6.1.1.3" evidence="2 12"/>
<dbReference type="InterPro" id="IPR006195">
    <property type="entry name" value="aa-tRNA-synth_II"/>
</dbReference>
<dbReference type="Pfam" id="PF00587">
    <property type="entry name" value="tRNA-synt_2b"/>
    <property type="match status" value="1"/>
</dbReference>
<dbReference type="PANTHER" id="PTHR11451">
    <property type="entry name" value="THREONINE-TRNA LIGASE"/>
    <property type="match status" value="1"/>
</dbReference>
<keyword evidence="8" id="KW-0067">ATP-binding</keyword>
<dbReference type="Gene3D" id="3.40.50.800">
    <property type="entry name" value="Anticodon-binding domain"/>
    <property type="match status" value="1"/>
</dbReference>
<dbReference type="InterPro" id="IPR033728">
    <property type="entry name" value="ThrRS_core"/>
</dbReference>
<dbReference type="PROSITE" id="PS50862">
    <property type="entry name" value="AA_TRNA_LIGASE_II"/>
    <property type="match status" value="1"/>
</dbReference>
<protein>
    <recommendedName>
        <fullName evidence="2 12">Threonine--tRNA ligase</fullName>
        <ecNumber evidence="2 12">6.1.1.3</ecNumber>
    </recommendedName>
</protein>
<dbReference type="GO" id="GO:0005737">
    <property type="term" value="C:cytoplasm"/>
    <property type="evidence" value="ECO:0007669"/>
    <property type="project" value="UniProtKB-UniRule"/>
</dbReference>
<dbReference type="PRINTS" id="PR01047">
    <property type="entry name" value="TRNASYNTHTHR"/>
</dbReference>
<evidence type="ECO:0000256" key="12">
    <source>
        <dbReference type="NCBIfam" id="TIGR00418"/>
    </source>
</evidence>
<feature type="domain" description="Aminoacyl-transfer RNA synthetases class-II family profile" evidence="13">
    <location>
        <begin position="1"/>
        <end position="272"/>
    </location>
</feature>
<dbReference type="FunFam" id="3.30.930.10:FF:000002">
    <property type="entry name" value="Threonine--tRNA ligase"/>
    <property type="match status" value="1"/>
</dbReference>